<proteinExistence type="predicted"/>
<accession>A0ABS4HRG3</accession>
<dbReference type="RefSeq" id="WP_167064231.1">
    <property type="nucleotide sequence ID" value="NZ_JAAOZR010000031.1"/>
</dbReference>
<protein>
    <submittedName>
        <fullName evidence="1">Transcriptional regulator of viral defense system</fullName>
    </submittedName>
</protein>
<keyword evidence="2" id="KW-1185">Reference proteome</keyword>
<reference evidence="1 2" key="1">
    <citation type="submission" date="2021-03" db="EMBL/GenBank/DDBJ databases">
        <title>Genomic Encyclopedia of Type Strains, Phase IV (KMG-IV): sequencing the most valuable type-strain genomes for metagenomic binning, comparative biology and taxonomic classification.</title>
        <authorList>
            <person name="Goeker M."/>
        </authorList>
    </citation>
    <scope>NUCLEOTIDE SEQUENCE [LARGE SCALE GENOMIC DNA]</scope>
    <source>
        <strain evidence="1 2">DSM 24950</strain>
    </source>
</reference>
<organism evidence="1 2">
    <name type="scientific">Paenibacillus aceris</name>
    <dbReference type="NCBI Taxonomy" id="869555"/>
    <lineage>
        <taxon>Bacteria</taxon>
        <taxon>Bacillati</taxon>
        <taxon>Bacillota</taxon>
        <taxon>Bacilli</taxon>
        <taxon>Bacillales</taxon>
        <taxon>Paenibacillaceae</taxon>
        <taxon>Paenibacillus</taxon>
    </lineage>
</organism>
<dbReference type="Proteomes" id="UP001519344">
    <property type="component" value="Unassembled WGS sequence"/>
</dbReference>
<comment type="caution">
    <text evidence="1">The sequence shown here is derived from an EMBL/GenBank/DDBJ whole genome shotgun (WGS) entry which is preliminary data.</text>
</comment>
<gene>
    <name evidence="1" type="ORF">J2Z65_000391</name>
</gene>
<sequence>MEYRVAHKETGEERTLTHSEVNDMAYNADERIIVFDTNLEAYYLLDDVHE</sequence>
<dbReference type="EMBL" id="JAGGKV010000001">
    <property type="protein sequence ID" value="MBP1961197.1"/>
    <property type="molecule type" value="Genomic_DNA"/>
</dbReference>
<evidence type="ECO:0000313" key="2">
    <source>
        <dbReference type="Proteomes" id="UP001519344"/>
    </source>
</evidence>
<evidence type="ECO:0000313" key="1">
    <source>
        <dbReference type="EMBL" id="MBP1961197.1"/>
    </source>
</evidence>
<name>A0ABS4HRG3_9BACL</name>